<evidence type="ECO:0000256" key="1">
    <source>
        <dbReference type="ARBA" id="ARBA00008909"/>
    </source>
</evidence>
<dbReference type="GO" id="GO:0003677">
    <property type="term" value="F:DNA binding"/>
    <property type="evidence" value="ECO:0007669"/>
    <property type="project" value="InterPro"/>
</dbReference>
<evidence type="ECO:0000313" key="3">
    <source>
        <dbReference type="EMBL" id="PWX36005.1"/>
    </source>
</evidence>
<proteinExistence type="inferred from homology"/>
<comment type="similarity">
    <text evidence="1">Belongs to the Gram-positive plasmids replication protein type 1 family.</text>
</comment>
<organism evidence="3 4">
    <name type="scientific">Clostridium perfringens</name>
    <dbReference type="NCBI Taxonomy" id="1502"/>
    <lineage>
        <taxon>Bacteria</taxon>
        <taxon>Bacillati</taxon>
        <taxon>Bacillota</taxon>
        <taxon>Clostridia</taxon>
        <taxon>Eubacteriales</taxon>
        <taxon>Clostridiaceae</taxon>
        <taxon>Clostridium</taxon>
    </lineage>
</organism>
<dbReference type="Proteomes" id="UP000247117">
    <property type="component" value="Unassembled WGS sequence"/>
</dbReference>
<evidence type="ECO:0000313" key="4">
    <source>
        <dbReference type="Proteomes" id="UP000247117"/>
    </source>
</evidence>
<name>A0AB37C2F5_CLOPF</name>
<dbReference type="GO" id="GO:0006260">
    <property type="term" value="P:DNA replication"/>
    <property type="evidence" value="ECO:0007669"/>
    <property type="project" value="UniProtKB-KW"/>
</dbReference>
<dbReference type="InterPro" id="IPR000989">
    <property type="entry name" value="Rep"/>
</dbReference>
<sequence length="225" mass="27045">MNNNNKKEEKKQDEIIVKCTEKKKKNPKFSNYISEFLSKSGQERVSTCGDFIMLLSDLKLENRKLHKANFCENRFCPMCSWRLSLKDSLEISILMEHLRKEENKEFIFLTLTTPNVKGEELEQAIKEYNKAFERLIKLKEVKSIVKGYIRKLEVTYQGEKYITKKLWRIKKDYYIKLGLKIGDLEPNYNTYNPHFHVVLVVNKSYFKKSNYYITQERWLELWKKS</sequence>
<accession>A0AB37C2F5</accession>
<evidence type="ECO:0000256" key="2">
    <source>
        <dbReference type="ARBA" id="ARBA00022705"/>
    </source>
</evidence>
<dbReference type="EMBL" id="PJTB01000035">
    <property type="protein sequence ID" value="PWX36005.1"/>
    <property type="molecule type" value="Genomic_DNA"/>
</dbReference>
<keyword evidence="2" id="KW-0235">DNA replication</keyword>
<feature type="non-terminal residue" evidence="3">
    <location>
        <position position="225"/>
    </location>
</feature>
<reference evidence="3 4" key="1">
    <citation type="journal article" date="2018" name="BMC Genomics">
        <title>Whole genome analysis reveals the diversity and evolutionary relationships between necrotic enteritis-causing strains of Clostridium perfringens.</title>
        <authorList>
            <person name="Lacey J.A."/>
            <person name="Allnutt T.R."/>
            <person name="Vezina B."/>
            <person name="Van T.T.H."/>
            <person name="Stent T."/>
            <person name="Han X."/>
            <person name="Rood J.I."/>
            <person name="Wade B."/>
            <person name="Keyburn A.L."/>
            <person name="Seeman T."/>
            <person name="Chen H."/>
            <person name="Haring V."/>
            <person name="Johanesen P.A."/>
            <person name="Lyras D."/>
            <person name="Moore R.J."/>
        </authorList>
    </citation>
    <scope>NUCLEOTIDE SEQUENCE [LARGE SCALE GENOMIC DNA]</scope>
    <source>
        <strain evidence="3 4">EUR-NE15</strain>
    </source>
</reference>
<dbReference type="Pfam" id="PF01446">
    <property type="entry name" value="Rep_1"/>
    <property type="match status" value="1"/>
</dbReference>
<gene>
    <name evidence="3" type="ORF">CYK91_16625</name>
</gene>
<dbReference type="RefSeq" id="WP_158524241.1">
    <property type="nucleotide sequence ID" value="NZ_PJTB01000035.1"/>
</dbReference>
<protein>
    <submittedName>
        <fullName evidence="3">Replication protein</fullName>
    </submittedName>
</protein>
<comment type="caution">
    <text evidence="3">The sequence shown here is derived from an EMBL/GenBank/DDBJ whole genome shotgun (WGS) entry which is preliminary data.</text>
</comment>
<dbReference type="AlphaFoldDB" id="A0AB37C2F5"/>